<sequence>MKKISHFDLISGADISYEGICTLRQPTLERIRSLKGGYARYTAYLNVLMMDLEFFLSEIGLKEKYQALPEEKRALFSPYYLHLANPATKEILQEALSFFLREKVVFSPEQDIFLLFPAGANAPCGHIGNENYEDVRYGILQINCLASSFEGIPKKFKNAKAREIYEAIQKGKQKAAAQGKADKALLLSNMISAVSVQHNSYNLLNIWGLTVYQLQDQFGRLNLKTQYDISALRWAAWGKESFDFSIWYQNLNV</sequence>
<dbReference type="AlphaFoldDB" id="A0A9D1CTJ5"/>
<gene>
    <name evidence="1" type="ORF">IAD32_01495</name>
</gene>
<reference evidence="1" key="2">
    <citation type="journal article" date="2021" name="PeerJ">
        <title>Extensive microbial diversity within the chicken gut microbiome revealed by metagenomics and culture.</title>
        <authorList>
            <person name="Gilroy R."/>
            <person name="Ravi A."/>
            <person name="Getino M."/>
            <person name="Pursley I."/>
            <person name="Horton D.L."/>
            <person name="Alikhan N.F."/>
            <person name="Baker D."/>
            <person name="Gharbi K."/>
            <person name="Hall N."/>
            <person name="Watson M."/>
            <person name="Adriaenssens E.M."/>
            <person name="Foster-Nyarko E."/>
            <person name="Jarju S."/>
            <person name="Secka A."/>
            <person name="Antonio M."/>
            <person name="Oren A."/>
            <person name="Chaudhuri R.R."/>
            <person name="La Ragione R."/>
            <person name="Hildebrand F."/>
            <person name="Pallen M.J."/>
        </authorList>
    </citation>
    <scope>NUCLEOTIDE SEQUENCE</scope>
    <source>
        <strain evidence="1">ChiSjej1B19-3389</strain>
    </source>
</reference>
<evidence type="ECO:0000313" key="2">
    <source>
        <dbReference type="Proteomes" id="UP000886787"/>
    </source>
</evidence>
<organism evidence="1 2">
    <name type="scientific">Candidatus Scatavimonas merdigallinarum</name>
    <dbReference type="NCBI Taxonomy" id="2840914"/>
    <lineage>
        <taxon>Bacteria</taxon>
        <taxon>Bacillati</taxon>
        <taxon>Bacillota</taxon>
        <taxon>Clostridia</taxon>
        <taxon>Eubacteriales</taxon>
        <taxon>Oscillospiraceae</taxon>
        <taxon>Oscillospiraceae incertae sedis</taxon>
        <taxon>Candidatus Scatavimonas</taxon>
    </lineage>
</organism>
<accession>A0A9D1CTJ5</accession>
<reference evidence="1" key="1">
    <citation type="submission" date="2020-10" db="EMBL/GenBank/DDBJ databases">
        <authorList>
            <person name="Gilroy R."/>
        </authorList>
    </citation>
    <scope>NUCLEOTIDE SEQUENCE</scope>
    <source>
        <strain evidence="1">ChiSjej1B19-3389</strain>
    </source>
</reference>
<comment type="caution">
    <text evidence="1">The sequence shown here is derived from an EMBL/GenBank/DDBJ whole genome shotgun (WGS) entry which is preliminary data.</text>
</comment>
<protein>
    <submittedName>
        <fullName evidence="1">Uncharacterized protein</fullName>
    </submittedName>
</protein>
<name>A0A9D1CTJ5_9FIRM</name>
<dbReference type="EMBL" id="DVFW01000010">
    <property type="protein sequence ID" value="HIQ79942.1"/>
    <property type="molecule type" value="Genomic_DNA"/>
</dbReference>
<evidence type="ECO:0000313" key="1">
    <source>
        <dbReference type="EMBL" id="HIQ79942.1"/>
    </source>
</evidence>
<proteinExistence type="predicted"/>
<dbReference type="Proteomes" id="UP000886787">
    <property type="component" value="Unassembled WGS sequence"/>
</dbReference>